<feature type="compositionally biased region" description="Polar residues" evidence="4">
    <location>
        <begin position="111"/>
        <end position="121"/>
    </location>
</feature>
<dbReference type="STRING" id="269621.A0A238FFA3"/>
<dbReference type="EMBL" id="FMSP01000006">
    <property type="protein sequence ID" value="SCV70683.1"/>
    <property type="molecule type" value="Genomic_DNA"/>
</dbReference>
<dbReference type="InterPro" id="IPR027417">
    <property type="entry name" value="P-loop_NTPase"/>
</dbReference>
<evidence type="ECO:0000256" key="2">
    <source>
        <dbReference type="ARBA" id="ARBA00022801"/>
    </source>
</evidence>
<feature type="domain" description="Helicase C-terminal" evidence="6">
    <location>
        <begin position="1490"/>
        <end position="1672"/>
    </location>
</feature>
<feature type="region of interest" description="Disordered" evidence="4">
    <location>
        <begin position="1295"/>
        <end position="1348"/>
    </location>
</feature>
<dbReference type="PANTHER" id="PTHR45626">
    <property type="entry name" value="TRANSCRIPTION TERMINATION FACTOR 2-RELATED"/>
    <property type="match status" value="1"/>
</dbReference>
<feature type="region of interest" description="Disordered" evidence="4">
    <location>
        <begin position="1"/>
        <end position="285"/>
    </location>
</feature>
<protein>
    <submittedName>
        <fullName evidence="7">BQ2448_3445 protein</fullName>
    </submittedName>
</protein>
<feature type="compositionally biased region" description="Polar residues" evidence="4">
    <location>
        <begin position="221"/>
        <end position="285"/>
    </location>
</feature>
<organism evidence="7 8">
    <name type="scientific">Microbotryum intermedium</name>
    <dbReference type="NCBI Taxonomy" id="269621"/>
    <lineage>
        <taxon>Eukaryota</taxon>
        <taxon>Fungi</taxon>
        <taxon>Dikarya</taxon>
        <taxon>Basidiomycota</taxon>
        <taxon>Pucciniomycotina</taxon>
        <taxon>Microbotryomycetes</taxon>
        <taxon>Microbotryales</taxon>
        <taxon>Microbotryaceae</taxon>
        <taxon>Microbotryum</taxon>
    </lineage>
</organism>
<dbReference type="GO" id="GO:0008094">
    <property type="term" value="F:ATP-dependent activity, acting on DNA"/>
    <property type="evidence" value="ECO:0007669"/>
    <property type="project" value="TreeGrafter"/>
</dbReference>
<feature type="region of interest" description="Disordered" evidence="4">
    <location>
        <begin position="420"/>
        <end position="450"/>
    </location>
</feature>
<dbReference type="PROSITE" id="PS51194">
    <property type="entry name" value="HELICASE_CTER"/>
    <property type="match status" value="1"/>
</dbReference>
<dbReference type="GO" id="GO:0006281">
    <property type="term" value="P:DNA repair"/>
    <property type="evidence" value="ECO:0007669"/>
    <property type="project" value="TreeGrafter"/>
</dbReference>
<dbReference type="InterPro" id="IPR001650">
    <property type="entry name" value="Helicase_C-like"/>
</dbReference>
<feature type="compositionally biased region" description="Basic and acidic residues" evidence="4">
    <location>
        <begin position="939"/>
        <end position="951"/>
    </location>
</feature>
<feature type="compositionally biased region" description="Low complexity" evidence="4">
    <location>
        <begin position="88"/>
        <end position="108"/>
    </location>
</feature>
<dbReference type="InterPro" id="IPR049730">
    <property type="entry name" value="SNF2/RAD54-like_C"/>
</dbReference>
<dbReference type="GO" id="GO:0005524">
    <property type="term" value="F:ATP binding"/>
    <property type="evidence" value="ECO:0007669"/>
    <property type="project" value="UniProtKB-KW"/>
</dbReference>
<feature type="region of interest" description="Disordered" evidence="4">
    <location>
        <begin position="371"/>
        <end position="406"/>
    </location>
</feature>
<dbReference type="GO" id="GO:0016787">
    <property type="term" value="F:hydrolase activity"/>
    <property type="evidence" value="ECO:0007669"/>
    <property type="project" value="UniProtKB-KW"/>
</dbReference>
<dbReference type="Pfam" id="PF00176">
    <property type="entry name" value="SNF2-rel_dom"/>
    <property type="match status" value="2"/>
</dbReference>
<dbReference type="SUPFAM" id="SSF52540">
    <property type="entry name" value="P-loop containing nucleoside triphosphate hydrolases"/>
    <property type="match status" value="2"/>
</dbReference>
<feature type="compositionally biased region" description="Basic residues" evidence="4">
    <location>
        <begin position="1051"/>
        <end position="1061"/>
    </location>
</feature>
<reference evidence="8" key="1">
    <citation type="submission" date="2016-09" db="EMBL/GenBank/DDBJ databases">
        <authorList>
            <person name="Jeantristanb JTB J.-T."/>
            <person name="Ricardo R."/>
        </authorList>
    </citation>
    <scope>NUCLEOTIDE SEQUENCE [LARGE SCALE GENOMIC DNA]</scope>
</reference>
<dbReference type="OrthoDB" id="448448at2759"/>
<feature type="compositionally biased region" description="Low complexity" evidence="4">
    <location>
        <begin position="322"/>
        <end position="354"/>
    </location>
</feature>
<dbReference type="InterPro" id="IPR000330">
    <property type="entry name" value="SNF2_N"/>
</dbReference>
<evidence type="ECO:0000256" key="4">
    <source>
        <dbReference type="SAM" id="MobiDB-lite"/>
    </source>
</evidence>
<dbReference type="Proteomes" id="UP000198372">
    <property type="component" value="Unassembled WGS sequence"/>
</dbReference>
<feature type="compositionally biased region" description="Low complexity" evidence="4">
    <location>
        <begin position="41"/>
        <end position="71"/>
    </location>
</feature>
<dbReference type="SMART" id="SM00487">
    <property type="entry name" value="DEXDc"/>
    <property type="match status" value="1"/>
</dbReference>
<evidence type="ECO:0000256" key="1">
    <source>
        <dbReference type="ARBA" id="ARBA00022741"/>
    </source>
</evidence>
<feature type="region of interest" description="Disordered" evidence="4">
    <location>
        <begin position="305"/>
        <end position="354"/>
    </location>
</feature>
<evidence type="ECO:0000313" key="8">
    <source>
        <dbReference type="Proteomes" id="UP000198372"/>
    </source>
</evidence>
<dbReference type="InterPro" id="IPR014001">
    <property type="entry name" value="Helicase_ATP-bd"/>
</dbReference>
<feature type="compositionally biased region" description="Pro residues" evidence="4">
    <location>
        <begin position="146"/>
        <end position="163"/>
    </location>
</feature>
<dbReference type="PANTHER" id="PTHR45626:SF52">
    <property type="entry name" value="SINGLE-STRANDED DNA-DEPENDENT ATPASE (EUROFUNG)"/>
    <property type="match status" value="1"/>
</dbReference>
<keyword evidence="2" id="KW-0378">Hydrolase</keyword>
<dbReference type="Pfam" id="PF00271">
    <property type="entry name" value="Helicase_C"/>
    <property type="match status" value="1"/>
</dbReference>
<dbReference type="Gene3D" id="3.40.50.10810">
    <property type="entry name" value="Tandem AAA-ATPase domain"/>
    <property type="match status" value="2"/>
</dbReference>
<feature type="region of interest" description="Disordered" evidence="4">
    <location>
        <begin position="844"/>
        <end position="870"/>
    </location>
</feature>
<dbReference type="InterPro" id="IPR038718">
    <property type="entry name" value="SNF2-like_sf"/>
</dbReference>
<dbReference type="CDD" id="cd18008">
    <property type="entry name" value="DEXDc_SHPRH-like"/>
    <property type="match status" value="1"/>
</dbReference>
<accession>A0A238FFA3</accession>
<evidence type="ECO:0000259" key="5">
    <source>
        <dbReference type="PROSITE" id="PS51192"/>
    </source>
</evidence>
<name>A0A238FFA3_9BASI</name>
<evidence type="ECO:0000259" key="6">
    <source>
        <dbReference type="PROSITE" id="PS51194"/>
    </source>
</evidence>
<evidence type="ECO:0000313" key="7">
    <source>
        <dbReference type="EMBL" id="SCV70683.1"/>
    </source>
</evidence>
<proteinExistence type="predicted"/>
<gene>
    <name evidence="7" type="ORF">BQ2448_3445</name>
</gene>
<feature type="compositionally biased region" description="Polar residues" evidence="4">
    <location>
        <begin position="377"/>
        <end position="395"/>
    </location>
</feature>
<dbReference type="CDD" id="cd18793">
    <property type="entry name" value="SF2_C_SNF"/>
    <property type="match status" value="1"/>
</dbReference>
<feature type="region of interest" description="Disordered" evidence="4">
    <location>
        <begin position="996"/>
        <end position="1067"/>
    </location>
</feature>
<dbReference type="PROSITE" id="PS51192">
    <property type="entry name" value="HELICASE_ATP_BIND_1"/>
    <property type="match status" value="1"/>
</dbReference>
<evidence type="ECO:0000256" key="3">
    <source>
        <dbReference type="ARBA" id="ARBA00022840"/>
    </source>
</evidence>
<feature type="compositionally biased region" description="Low complexity" evidence="4">
    <location>
        <begin position="426"/>
        <end position="439"/>
    </location>
</feature>
<dbReference type="SMART" id="SM00490">
    <property type="entry name" value="HELICc"/>
    <property type="match status" value="1"/>
</dbReference>
<dbReference type="Gene3D" id="3.40.50.300">
    <property type="entry name" value="P-loop containing nucleotide triphosphate hydrolases"/>
    <property type="match status" value="1"/>
</dbReference>
<feature type="compositionally biased region" description="Low complexity" evidence="4">
    <location>
        <begin position="164"/>
        <end position="220"/>
    </location>
</feature>
<sequence>MEFANGFEEIDVTTRPPPGGGCDNAGRDDDGVTPIPKASTPSNSGGAVAAASMAHPSSSMPSATHPTTSTSGVVDLTESPPSSALHHPSWAWSDLAASAPSAAPTAAPFQARNTMTTSSIASRDDTSMSFVPLAGSGFGGDSRYNRPPPPPTPILTSNPPQPPTSNSSSNPKPSPIPNSSASHSAMKSDSPSASTAAAALGASAASTTPTSPFASPLSTSNAINPTLGFSSFANPQPTRSSTLPSSFSPTVSPGPTSPMLTSFAQVRSQSPAPDNSGAFNTAFTPTSSNPILFASQLLPGQATSSFRSPAQLASPHPTTVAGPSSSQSLPGSLPKKQGSTGLSGSGSTSRQGSTDSLQAYYRMQAASVAAARKTASDSRPTPTGRSGTCPESSRPTAPLPSPLPSSSLIVNAGAVDYTRPSRNGKAVASSAAPASVSGSNAMIDLTEDDAPSDPDEMIIDERPICIGQITSLALILYPIPELQPPAAAVDDKGRPVPPAQQLPLAQHPPPPLAVYIHRGETQQGHETLRLVSSRRKETFGVVEHRVADVIGPLLGNGWSGAGITANSHGKIWCEAHVMRKAERSPTLLPLVLLLFARPSDVPAISTTFERNMIYLEHSPAYNPALHSGARYSNPHNPAAGRVSERRRQDFQAGIYGLSGLGATRVVSQKDEARSQVDEVFKSLKSVMELDEVEPPPMVTTKLYPHQKQALSFLLDRERIHEVPEKDERGKPTIVSLWSRESNPYGQPVGWKSVVADLRISGPEPPPQTRGAILADDMGLGKTIAIIALVATTLDDARKWYTEPIDRESRDARVDSLVTKAAAPPKLGLGDFSGRTYGFVEYGDPTASASTGRPLSKKKQAAAKREQKREHAIAARHNRLVTRSRATLIVCPLSTVQNWESQFEEHTGYADGRVYRVTSGLPKLESDDEYGDSGGSDGSEDYKPRPKLERNGKKSTPAAEERAIKVYVYHGNHRIQDPIRLADHDVVVTTFSTLGTEFSRQSRAEDEREAEEASAQASREGSSDDLLEVFALGPNGEQVETKAGDPIVKAGKPTKPKRKRRKPEGDGASPLQQIEWYRVVLDEAHIIKEHTTIQARAACELATPRRIALSGTPLQNSLNDLFSLVRFLRLEPFTDRSVWNQHIGSLAKVGDPLGVDRLQLIMRHLALRRTKESTDKEGKPILSLPPNKSDLVELQFSPEEHAFYQVHHQRYKHDFAKLEETDSVMKNYCSILQELLRLRQICVHPALVRDSEDAKIGGTDVVESIKQYGISKQRAIPLLLLLRDAGGGQCSECGTEMLPVGGSNDERADEVEDESRMEKRALAKKSRKTAKANVASAATSDADDGGGGPAAPNELRSVVTRCQHLFCRPCFISHTYSDWASPKAQDTAPCSVCKDLLKPVLDAVEIGATEFLRATQKAEKGDVKPSIKGGKKSADRVFEHSTKTLSVHRSIMTMLKRVDSDECFLPLHSALVNDLRPFSQANPASVNFRGDLYGSDEPLEGEARTIGFQPRKGEVVKSVVFSQWTSYLDRLGDALDSERIKYGRLDGSMDRDARSRAMDAFKSDPSCEVLLVSLRAGGVGLNLTAGRRVYLMEPFWNPAVEVCRFSISFVFKASLTVRPHSLQNQAVDRIHRLGQTMPVQTVRFIIKTTIEENMRKIQKRKLDLANMSVKKTLSKAELLKQRKEELAILMS</sequence>
<keyword evidence="1" id="KW-0547">Nucleotide-binding</keyword>
<keyword evidence="8" id="KW-1185">Reference proteome</keyword>
<dbReference type="InterPro" id="IPR050628">
    <property type="entry name" value="SNF2_RAD54_helicase_TF"/>
</dbReference>
<keyword evidence="3" id="KW-0067">ATP-binding</keyword>
<feature type="region of interest" description="Disordered" evidence="4">
    <location>
        <begin position="922"/>
        <end position="956"/>
    </location>
</feature>
<feature type="domain" description="Helicase ATP-binding" evidence="5">
    <location>
        <begin position="762"/>
        <end position="1130"/>
    </location>
</feature>
<feature type="compositionally biased region" description="Low complexity" evidence="4">
    <location>
        <begin position="1330"/>
        <end position="1339"/>
    </location>
</feature>
<dbReference type="GO" id="GO:0005634">
    <property type="term" value="C:nucleus"/>
    <property type="evidence" value="ECO:0007669"/>
    <property type="project" value="TreeGrafter"/>
</dbReference>